<evidence type="ECO:0000259" key="9">
    <source>
        <dbReference type="PROSITE" id="PS50250"/>
    </source>
</evidence>
<evidence type="ECO:0000256" key="6">
    <source>
        <dbReference type="ARBA" id="ARBA00029749"/>
    </source>
</evidence>
<dbReference type="PANTHER" id="PTHR10539:SF0">
    <property type="entry name" value="26S PROTEASOME NON-ATPASE REGULATORY SUBUNIT 13"/>
    <property type="match status" value="1"/>
</dbReference>
<dbReference type="InterPro" id="IPR036390">
    <property type="entry name" value="WH_DNA-bd_sf"/>
</dbReference>
<sequence length="378" mass="43229">MLSVSDYLTEGKISSPAHLTESWDKINELYSKKLWHQLTTLLQSFVKDESFQKGTTLLELYANFITEFENKINPLSLVEILCPYVIRQFTDSKEALDFLEKIKEKTKGYEEANILCLTAMGSIHLLLKDFDNTKKIMEECEQMLDALPGVTTVHSRFYELSSNYHQIQFNHNEYYKDALRYLGCVELDSIPVTEQQERAFNLGLAGLIGDKVYNFGELLQHPILDSLKGTNKQWLIDLLFAFNSGNIEKMDALKGYWSAQPDLIANEMKLRQKIMLLCLMEITFARPANNRHIDFSEIASKTGIPIDEVEILAMKAMSLGLVQGTIDQVEEKVNMTWVQPRVLDKQQISKMKSKLEAWCLDVNSMEATVANKASDILT</sequence>
<comment type="similarity">
    <text evidence="2">Belongs to the proteasome subunit S11 family.</text>
</comment>
<evidence type="ECO:0000256" key="1">
    <source>
        <dbReference type="ARBA" id="ARBA00002362"/>
    </source>
</evidence>
<dbReference type="SMART" id="SM00088">
    <property type="entry name" value="PINT"/>
    <property type="match status" value="1"/>
</dbReference>
<name>A0ABP0H044_CLALP</name>
<dbReference type="InterPro" id="IPR000717">
    <property type="entry name" value="PCI_dom"/>
</dbReference>
<dbReference type="SUPFAM" id="SSF46785">
    <property type="entry name" value="Winged helix' DNA-binding domain"/>
    <property type="match status" value="1"/>
</dbReference>
<evidence type="ECO:0000256" key="3">
    <source>
        <dbReference type="ARBA" id="ARBA00011441"/>
    </source>
</evidence>
<keyword evidence="11" id="KW-1185">Reference proteome</keyword>
<evidence type="ECO:0000256" key="7">
    <source>
        <dbReference type="ARBA" id="ARBA00031303"/>
    </source>
</evidence>
<feature type="domain" description="PCI" evidence="9">
    <location>
        <begin position="173"/>
        <end position="340"/>
    </location>
</feature>
<dbReference type="PANTHER" id="PTHR10539">
    <property type="entry name" value="26S PROTEASOME NON-ATPASE REGULATORY SUBUNIT 13"/>
    <property type="match status" value="1"/>
</dbReference>
<reference evidence="10 11" key="1">
    <citation type="submission" date="2024-02" db="EMBL/GenBank/DDBJ databases">
        <authorList>
            <person name="Daric V."/>
            <person name="Darras S."/>
        </authorList>
    </citation>
    <scope>NUCLEOTIDE SEQUENCE [LARGE SCALE GENOMIC DNA]</scope>
</reference>
<protein>
    <recommendedName>
        <fullName evidence="4">26S proteasome non-ATPase regulatory subunit 13</fullName>
    </recommendedName>
    <alternativeName>
        <fullName evidence="6">26S proteasome regulatory subunit RPN9</fullName>
    </alternativeName>
    <alternativeName>
        <fullName evidence="8">26S proteasome regulatory subunit S11</fullName>
    </alternativeName>
    <alternativeName>
        <fullName evidence="7">26S proteasome regulatory subunit p40.5</fullName>
    </alternativeName>
</protein>
<dbReference type="InterPro" id="IPR035298">
    <property type="entry name" value="PSMD13"/>
</dbReference>
<keyword evidence="5" id="KW-0647">Proteasome</keyword>
<proteinExistence type="inferred from homology"/>
<organism evidence="10 11">
    <name type="scientific">Clavelina lepadiformis</name>
    <name type="common">Light-bulb sea squirt</name>
    <name type="synonym">Ascidia lepadiformis</name>
    <dbReference type="NCBI Taxonomy" id="159417"/>
    <lineage>
        <taxon>Eukaryota</taxon>
        <taxon>Metazoa</taxon>
        <taxon>Chordata</taxon>
        <taxon>Tunicata</taxon>
        <taxon>Ascidiacea</taxon>
        <taxon>Aplousobranchia</taxon>
        <taxon>Clavelinidae</taxon>
        <taxon>Clavelina</taxon>
    </lineage>
</organism>
<dbReference type="InterPro" id="IPR054179">
    <property type="entry name" value="PSD13_N"/>
</dbReference>
<evidence type="ECO:0000256" key="4">
    <source>
        <dbReference type="ARBA" id="ARBA00015732"/>
    </source>
</evidence>
<evidence type="ECO:0000313" key="10">
    <source>
        <dbReference type="EMBL" id="CAK8697180.1"/>
    </source>
</evidence>
<evidence type="ECO:0000256" key="5">
    <source>
        <dbReference type="ARBA" id="ARBA00022942"/>
    </source>
</evidence>
<comment type="subunit">
    <text evidence="3">Component of the 19S proteasome regulatory particle complex. The 26S proteasome consists of a 20S core particle (CP) and two 19S regulatory subunits (RP). The regulatory particle is made of a lid composed of 9 subunits including PSMD13, a base containing 6 ATPases and few additional components.</text>
</comment>
<gene>
    <name evidence="10" type="ORF">CVLEPA_LOCUS30448</name>
</gene>
<evidence type="ECO:0000313" key="11">
    <source>
        <dbReference type="Proteomes" id="UP001642483"/>
    </source>
</evidence>
<comment type="caution">
    <text evidence="10">The sequence shown here is derived from an EMBL/GenBank/DDBJ whole genome shotgun (WGS) entry which is preliminary data.</text>
</comment>
<dbReference type="Pfam" id="PF01399">
    <property type="entry name" value="PCI"/>
    <property type="match status" value="1"/>
</dbReference>
<evidence type="ECO:0000256" key="2">
    <source>
        <dbReference type="ARBA" id="ARBA00006207"/>
    </source>
</evidence>
<accession>A0ABP0H044</accession>
<dbReference type="PROSITE" id="PS50250">
    <property type="entry name" value="PCI"/>
    <property type="match status" value="1"/>
</dbReference>
<dbReference type="Proteomes" id="UP001642483">
    <property type="component" value="Unassembled WGS sequence"/>
</dbReference>
<dbReference type="Pfam" id="PF22037">
    <property type="entry name" value="PSD13_N"/>
    <property type="match status" value="1"/>
</dbReference>
<dbReference type="EMBL" id="CAWYQH010000163">
    <property type="protein sequence ID" value="CAK8697180.1"/>
    <property type="molecule type" value="Genomic_DNA"/>
</dbReference>
<comment type="function">
    <text evidence="1">Component of the 26S proteasome, a multiprotein complex involved in the ATP-dependent degradation of ubiquitinated proteins. This complex plays a key role in the maintenance of protein homeostasis by removing misfolded or damaged proteins, which could impair cellular functions, and by removing proteins whose functions are no longer required. Therefore, the proteasome participates in numerous cellular processes, including cell cycle progression, apoptosis, or DNA damage repair.</text>
</comment>
<evidence type="ECO:0000256" key="8">
    <source>
        <dbReference type="ARBA" id="ARBA00032323"/>
    </source>
</evidence>